<dbReference type="CDD" id="cd06558">
    <property type="entry name" value="crotonase-like"/>
    <property type="match status" value="1"/>
</dbReference>
<keyword evidence="6" id="KW-1185">Reference proteome</keyword>
<dbReference type="EMBL" id="GL349444">
    <property type="protein sequence ID" value="KNC46871.1"/>
    <property type="molecule type" value="Genomic_DNA"/>
</dbReference>
<gene>
    <name evidence="5" type="ORF">AMSG_03302</name>
</gene>
<evidence type="ECO:0000259" key="4">
    <source>
        <dbReference type="Pfam" id="PF16113"/>
    </source>
</evidence>
<dbReference type="InterPro" id="IPR045004">
    <property type="entry name" value="ECH_dom"/>
</dbReference>
<organism evidence="5 6">
    <name type="scientific">Thecamonas trahens ATCC 50062</name>
    <dbReference type="NCBI Taxonomy" id="461836"/>
    <lineage>
        <taxon>Eukaryota</taxon>
        <taxon>Apusozoa</taxon>
        <taxon>Apusomonadida</taxon>
        <taxon>Apusomonadidae</taxon>
        <taxon>Thecamonas</taxon>
    </lineage>
</organism>
<keyword evidence="3 5" id="KW-0378">Hydrolase</keyword>
<dbReference type="GO" id="GO:0003860">
    <property type="term" value="F:3-hydroxyisobutyryl-CoA hydrolase activity"/>
    <property type="evidence" value="ECO:0007669"/>
    <property type="project" value="UniProtKB-EC"/>
</dbReference>
<dbReference type="InterPro" id="IPR032259">
    <property type="entry name" value="HIBYL-CoA-H"/>
</dbReference>
<dbReference type="PANTHER" id="PTHR43176:SF3">
    <property type="entry name" value="3-HYDROXYISOBUTYRYL-COA HYDROLASE, MITOCHONDRIAL"/>
    <property type="match status" value="1"/>
</dbReference>
<feature type="domain" description="Enoyl-CoA hydratase/isomerase" evidence="4">
    <location>
        <begin position="71"/>
        <end position="389"/>
    </location>
</feature>
<dbReference type="GO" id="GO:0006574">
    <property type="term" value="P:L-valine catabolic process"/>
    <property type="evidence" value="ECO:0007669"/>
    <property type="project" value="TreeGrafter"/>
</dbReference>
<dbReference type="PANTHER" id="PTHR43176">
    <property type="entry name" value="3-HYDROXYISOBUTYRYL-COA HYDROLASE-RELATED"/>
    <property type="match status" value="1"/>
</dbReference>
<dbReference type="SUPFAM" id="SSF52096">
    <property type="entry name" value="ClpP/crotonase"/>
    <property type="match status" value="1"/>
</dbReference>
<protein>
    <recommendedName>
        <fullName evidence="2">3-hydroxyisobutyryl-CoA hydrolase</fullName>
        <ecNumber evidence="2">3.1.2.4</ecNumber>
    </recommendedName>
</protein>
<comment type="catalytic activity">
    <reaction evidence="1">
        <text>3-hydroxy-2-methylpropanoyl-CoA + H2O = 3-hydroxy-2-methylpropanoate + CoA + H(+)</text>
        <dbReference type="Rhea" id="RHEA:20888"/>
        <dbReference type="ChEBI" id="CHEBI:11805"/>
        <dbReference type="ChEBI" id="CHEBI:15377"/>
        <dbReference type="ChEBI" id="CHEBI:15378"/>
        <dbReference type="ChEBI" id="CHEBI:57287"/>
        <dbReference type="ChEBI" id="CHEBI:57340"/>
        <dbReference type="EC" id="3.1.2.4"/>
    </reaction>
</comment>
<dbReference type="Gene3D" id="3.90.226.10">
    <property type="entry name" value="2-enoyl-CoA Hydratase, Chain A, domain 1"/>
    <property type="match status" value="1"/>
</dbReference>
<dbReference type="GeneID" id="25562914"/>
<dbReference type="Pfam" id="PF16113">
    <property type="entry name" value="ECH_2"/>
    <property type="match status" value="1"/>
</dbReference>
<sequence length="453" mass="47587">MLTRVLAATQAGSLRLAARVCGPAAGAGVAASMATYRKRIGSRPLRSRLEAVGGTASDAALGLRANNNLRLVTLDTEAKASLSSNLLAELQEHYARWSIDPNVAAVVLQASPKTNKVFSAGFDLEALAGDKAAAYLAEYFKLAELVSARFENHHIALIDGHAALGTFGVSAAGRWSVATEAASLAVDEVRAGLPVTGGASYVLARMPFGMGAYMGLTGRRLNGRSLLHAGLATHYLGSDKLPALLDELATLTTDAASYERINDVLTFFIDNLEGNAAWLELEKSPEGLAHRRAALDKTLSGRDGGEPSGALEWTFGEAPSMEMLVERLSVLNSPWGARMLASLAFCSPLALKVSFELIRSAADKTLHEAMRDEYRAAVRLIKSPDFAVGRESYARVAALGSLNPASGSVPAKLEPPSWPSGSVADVADADVTAIINTPLSRGADGASDLVFKA</sequence>
<dbReference type="OrthoDB" id="16820at2759"/>
<reference evidence="5 6" key="1">
    <citation type="submission" date="2010-05" db="EMBL/GenBank/DDBJ databases">
        <title>The Genome Sequence of Thecamonas trahens ATCC 50062.</title>
        <authorList>
            <consortium name="The Broad Institute Genome Sequencing Platform"/>
            <person name="Russ C."/>
            <person name="Cuomo C."/>
            <person name="Shea T."/>
            <person name="Young S.K."/>
            <person name="Zeng Q."/>
            <person name="Koehrsen M."/>
            <person name="Haas B."/>
            <person name="Borodovsky M."/>
            <person name="Guigo R."/>
            <person name="Alvarado L."/>
            <person name="Berlin A."/>
            <person name="Bochicchio J."/>
            <person name="Borenstein D."/>
            <person name="Chapman S."/>
            <person name="Chen Z."/>
            <person name="Freedman E."/>
            <person name="Gellesch M."/>
            <person name="Goldberg J."/>
            <person name="Griggs A."/>
            <person name="Gujja S."/>
            <person name="Heilman E."/>
            <person name="Heiman D."/>
            <person name="Hepburn T."/>
            <person name="Howarth C."/>
            <person name="Jen D."/>
            <person name="Larson L."/>
            <person name="Mehta T."/>
            <person name="Park D."/>
            <person name="Pearson M."/>
            <person name="Roberts A."/>
            <person name="Saif S."/>
            <person name="Shenoy N."/>
            <person name="Sisk P."/>
            <person name="Stolte C."/>
            <person name="Sykes S."/>
            <person name="Thomson T."/>
            <person name="Walk T."/>
            <person name="White J."/>
            <person name="Yandava C."/>
            <person name="Burger G."/>
            <person name="Gray M.W."/>
            <person name="Holland P.W.H."/>
            <person name="King N."/>
            <person name="Lang F.B.F."/>
            <person name="Roger A.J."/>
            <person name="Ruiz-Trillo I."/>
            <person name="Lander E."/>
            <person name="Nusbaum C."/>
        </authorList>
    </citation>
    <scope>NUCLEOTIDE SEQUENCE [LARGE SCALE GENOMIC DNA]</scope>
    <source>
        <strain evidence="5 6">ATCC 50062</strain>
    </source>
</reference>
<evidence type="ECO:0000256" key="3">
    <source>
        <dbReference type="ARBA" id="ARBA00022801"/>
    </source>
</evidence>
<dbReference type="eggNOG" id="KOG1684">
    <property type="taxonomic scope" value="Eukaryota"/>
</dbReference>
<evidence type="ECO:0000256" key="2">
    <source>
        <dbReference type="ARBA" id="ARBA00011915"/>
    </source>
</evidence>
<proteinExistence type="predicted"/>
<accession>A0A0L0D439</accession>
<dbReference type="RefSeq" id="XP_013760144.1">
    <property type="nucleotide sequence ID" value="XM_013904690.1"/>
</dbReference>
<evidence type="ECO:0000313" key="6">
    <source>
        <dbReference type="Proteomes" id="UP000054408"/>
    </source>
</evidence>
<name>A0A0L0D439_THETB</name>
<evidence type="ECO:0000256" key="1">
    <source>
        <dbReference type="ARBA" id="ARBA00001709"/>
    </source>
</evidence>
<dbReference type="AlphaFoldDB" id="A0A0L0D439"/>
<dbReference type="EC" id="3.1.2.4" evidence="2"/>
<evidence type="ECO:0000313" key="5">
    <source>
        <dbReference type="EMBL" id="KNC46871.1"/>
    </source>
</evidence>
<dbReference type="Proteomes" id="UP000054408">
    <property type="component" value="Unassembled WGS sequence"/>
</dbReference>
<dbReference type="InterPro" id="IPR029045">
    <property type="entry name" value="ClpP/crotonase-like_dom_sf"/>
</dbReference>